<keyword evidence="4" id="KW-0678">Repressor</keyword>
<dbReference type="InterPro" id="IPR037138">
    <property type="entry name" value="His_deacetylse_dom_sf"/>
</dbReference>
<comment type="similarity">
    <text evidence="2">Belongs to the histone deacetylase family. HD type 2 subfamily.</text>
</comment>
<evidence type="ECO:0000256" key="9">
    <source>
        <dbReference type="ARBA" id="ARBA00023242"/>
    </source>
</evidence>
<keyword evidence="7" id="KW-0805">Transcription regulation</keyword>
<keyword evidence="14" id="KW-1185">Reference proteome</keyword>
<gene>
    <name evidence="13" type="ORF">LSINAPIS_LOCUS15207</name>
</gene>
<accession>A0A5E4R5A4</accession>
<evidence type="ECO:0000256" key="4">
    <source>
        <dbReference type="ARBA" id="ARBA00022491"/>
    </source>
</evidence>
<evidence type="ECO:0000256" key="8">
    <source>
        <dbReference type="ARBA" id="ARBA00023163"/>
    </source>
</evidence>
<evidence type="ECO:0000256" key="7">
    <source>
        <dbReference type="ARBA" id="ARBA00023015"/>
    </source>
</evidence>
<feature type="region of interest" description="Disordered" evidence="11">
    <location>
        <begin position="1"/>
        <end position="20"/>
    </location>
</feature>
<evidence type="ECO:0000256" key="2">
    <source>
        <dbReference type="ARBA" id="ARBA00007738"/>
    </source>
</evidence>
<dbReference type="Proteomes" id="UP000324832">
    <property type="component" value="Unassembled WGS sequence"/>
</dbReference>
<evidence type="ECO:0000256" key="3">
    <source>
        <dbReference type="ARBA" id="ARBA00012111"/>
    </source>
</evidence>
<dbReference type="GO" id="GO:0141221">
    <property type="term" value="F:histone deacetylase activity, hydrolytic mechanism"/>
    <property type="evidence" value="ECO:0007669"/>
    <property type="project" value="UniProtKB-EC"/>
</dbReference>
<dbReference type="GO" id="GO:0040029">
    <property type="term" value="P:epigenetic regulation of gene expression"/>
    <property type="evidence" value="ECO:0007669"/>
    <property type="project" value="TreeGrafter"/>
</dbReference>
<evidence type="ECO:0000313" key="13">
    <source>
        <dbReference type="EMBL" id="VVD05724.1"/>
    </source>
</evidence>
<keyword evidence="6" id="KW-0156">Chromatin regulator</keyword>
<protein>
    <recommendedName>
        <fullName evidence="3">histone deacetylase</fullName>
        <ecNumber evidence="3">3.5.1.98</ecNumber>
    </recommendedName>
</protein>
<proteinExistence type="inferred from homology"/>
<evidence type="ECO:0000256" key="6">
    <source>
        <dbReference type="ARBA" id="ARBA00022853"/>
    </source>
</evidence>
<keyword evidence="9" id="KW-0539">Nucleus</keyword>
<evidence type="ECO:0000259" key="12">
    <source>
        <dbReference type="Pfam" id="PF00850"/>
    </source>
</evidence>
<name>A0A5E4R5A4_9NEOP</name>
<dbReference type="Pfam" id="PF00850">
    <property type="entry name" value="Hist_deacetyl"/>
    <property type="match status" value="1"/>
</dbReference>
<evidence type="ECO:0000256" key="5">
    <source>
        <dbReference type="ARBA" id="ARBA00022801"/>
    </source>
</evidence>
<feature type="compositionally biased region" description="Polar residues" evidence="11">
    <location>
        <begin position="10"/>
        <end position="20"/>
    </location>
</feature>
<keyword evidence="8" id="KW-0804">Transcription</keyword>
<keyword evidence="5" id="KW-0378">Hydrolase</keyword>
<dbReference type="PANTHER" id="PTHR10625">
    <property type="entry name" value="HISTONE DEACETYLASE HDAC1-RELATED"/>
    <property type="match status" value="1"/>
</dbReference>
<evidence type="ECO:0000313" key="14">
    <source>
        <dbReference type="Proteomes" id="UP000324832"/>
    </source>
</evidence>
<dbReference type="PANTHER" id="PTHR10625:SF5">
    <property type="entry name" value="HISTONE DEACETYLASE"/>
    <property type="match status" value="1"/>
</dbReference>
<dbReference type="SUPFAM" id="SSF52768">
    <property type="entry name" value="Arginase/deacetylase"/>
    <property type="match status" value="2"/>
</dbReference>
<evidence type="ECO:0000256" key="1">
    <source>
        <dbReference type="ARBA" id="ARBA00004123"/>
    </source>
</evidence>
<dbReference type="GO" id="GO:0000118">
    <property type="term" value="C:histone deacetylase complex"/>
    <property type="evidence" value="ECO:0007669"/>
    <property type="project" value="TreeGrafter"/>
</dbReference>
<reference evidence="13 14" key="1">
    <citation type="submission" date="2017-07" db="EMBL/GenBank/DDBJ databases">
        <authorList>
            <person name="Talla V."/>
            <person name="Backstrom N."/>
        </authorList>
    </citation>
    <scope>NUCLEOTIDE SEQUENCE [LARGE SCALE GENOMIC DNA]</scope>
</reference>
<feature type="domain" description="Histone deacetylase" evidence="12">
    <location>
        <begin position="371"/>
        <end position="459"/>
    </location>
</feature>
<dbReference type="InterPro" id="IPR023801">
    <property type="entry name" value="His_deacetylse_dom"/>
</dbReference>
<dbReference type="Gene3D" id="3.40.800.20">
    <property type="entry name" value="Histone deacetylase domain"/>
    <property type="match status" value="2"/>
</dbReference>
<sequence>MDKYHLDSTPILNQARNSGGESKIATTSIVTRNAARKAKIQTRAAAAGKARPSALIVNAKRKAQLKKRTVLETVLKDHYQIAMDSKMKVKGATGLVTDPRMLEHRCLWDDNYPENPERLKSVLRRCQELNLIDQCKAIRPRPATKEEIIKLHCSSVIDVLESTNNNNNLEYLEELSSRSYTSQSTATSTARSGPTCASPISTMWGLGEERGYQPELVLISAGYDAAFGCPEFTPELILISAGYDAAVGDEKPSFRFRIRTSILNCIYTHKKYWRCFNYQPSFSSDTTVKNVCDVTKVKHNVTVQYLGDETKPAKYETRNCYPVQDEGTKRLIEERLAYLESVTDLTLPQHAVGYVYDSAMLKHENICEPGHVECPDRILRMHERHREFGLLARLHIIQPMPCTDDQILRVHNEEHLKRLKNFSTMKLRDLNQKKESFDSVYFHPDSLESAAMAAGCAVQILYLSIHRYDKGAFFPQSRDADVTAVGAHTARGFNNAT</sequence>
<comment type="subcellular location">
    <subcellularLocation>
        <location evidence="1">Nucleus</location>
    </subcellularLocation>
</comment>
<dbReference type="AlphaFoldDB" id="A0A5E4R5A4"/>
<dbReference type="EC" id="3.5.1.98" evidence="3"/>
<organism evidence="13 14">
    <name type="scientific">Leptidea sinapis</name>
    <dbReference type="NCBI Taxonomy" id="189913"/>
    <lineage>
        <taxon>Eukaryota</taxon>
        <taxon>Metazoa</taxon>
        <taxon>Ecdysozoa</taxon>
        <taxon>Arthropoda</taxon>
        <taxon>Hexapoda</taxon>
        <taxon>Insecta</taxon>
        <taxon>Pterygota</taxon>
        <taxon>Neoptera</taxon>
        <taxon>Endopterygota</taxon>
        <taxon>Lepidoptera</taxon>
        <taxon>Glossata</taxon>
        <taxon>Ditrysia</taxon>
        <taxon>Papilionoidea</taxon>
        <taxon>Pieridae</taxon>
        <taxon>Dismorphiinae</taxon>
        <taxon>Leptidea</taxon>
    </lineage>
</organism>
<dbReference type="InterPro" id="IPR023696">
    <property type="entry name" value="Ureohydrolase_dom_sf"/>
</dbReference>
<evidence type="ECO:0000256" key="10">
    <source>
        <dbReference type="ARBA" id="ARBA00048287"/>
    </source>
</evidence>
<comment type="catalytic activity">
    <reaction evidence="10">
        <text>N(6)-acetyl-L-lysyl-[histone] + H2O = L-lysyl-[histone] + acetate</text>
        <dbReference type="Rhea" id="RHEA:58196"/>
        <dbReference type="Rhea" id="RHEA-COMP:9845"/>
        <dbReference type="Rhea" id="RHEA-COMP:11338"/>
        <dbReference type="ChEBI" id="CHEBI:15377"/>
        <dbReference type="ChEBI" id="CHEBI:29969"/>
        <dbReference type="ChEBI" id="CHEBI:30089"/>
        <dbReference type="ChEBI" id="CHEBI:61930"/>
        <dbReference type="EC" id="3.5.1.98"/>
    </reaction>
</comment>
<evidence type="ECO:0000256" key="11">
    <source>
        <dbReference type="SAM" id="MobiDB-lite"/>
    </source>
</evidence>
<dbReference type="EMBL" id="FZQP02007014">
    <property type="protein sequence ID" value="VVD05724.1"/>
    <property type="molecule type" value="Genomic_DNA"/>
</dbReference>